<feature type="compositionally biased region" description="Polar residues" evidence="4">
    <location>
        <begin position="597"/>
        <end position="628"/>
    </location>
</feature>
<feature type="compositionally biased region" description="Polar residues" evidence="4">
    <location>
        <begin position="258"/>
        <end position="308"/>
    </location>
</feature>
<feature type="domain" description="Protein kinase" evidence="5">
    <location>
        <begin position="1"/>
        <end position="205"/>
    </location>
</feature>
<comment type="caution">
    <text evidence="6">The sequence shown here is derived from an EMBL/GenBank/DDBJ whole genome shotgun (WGS) entry which is preliminary data.</text>
</comment>
<dbReference type="GO" id="GO:0035556">
    <property type="term" value="P:intracellular signal transduction"/>
    <property type="evidence" value="ECO:0007669"/>
    <property type="project" value="TreeGrafter"/>
</dbReference>
<dbReference type="InterPro" id="IPR011009">
    <property type="entry name" value="Kinase-like_dom_sf"/>
</dbReference>
<keyword evidence="2" id="KW-0067">ATP-binding</keyword>
<dbReference type="Pfam" id="PF00069">
    <property type="entry name" value="Pkinase"/>
    <property type="match status" value="1"/>
</dbReference>
<feature type="region of interest" description="Disordered" evidence="4">
    <location>
        <begin position="258"/>
        <end position="354"/>
    </location>
</feature>
<feature type="compositionally biased region" description="Low complexity" evidence="4">
    <location>
        <begin position="309"/>
        <end position="333"/>
    </location>
</feature>
<dbReference type="PROSITE" id="PS50011">
    <property type="entry name" value="PROTEIN_KINASE_DOM"/>
    <property type="match status" value="1"/>
</dbReference>
<feature type="non-terminal residue" evidence="6">
    <location>
        <position position="745"/>
    </location>
</feature>
<organism evidence="6 7">
    <name type="scientific">Streblomastix strix</name>
    <dbReference type="NCBI Taxonomy" id="222440"/>
    <lineage>
        <taxon>Eukaryota</taxon>
        <taxon>Metamonada</taxon>
        <taxon>Preaxostyla</taxon>
        <taxon>Oxymonadida</taxon>
        <taxon>Streblomastigidae</taxon>
        <taxon>Streblomastix</taxon>
    </lineage>
</organism>
<dbReference type="Gene3D" id="1.10.510.10">
    <property type="entry name" value="Transferase(Phosphotransferase) domain 1"/>
    <property type="match status" value="1"/>
</dbReference>
<feature type="region of interest" description="Disordered" evidence="4">
    <location>
        <begin position="373"/>
        <end position="399"/>
    </location>
</feature>
<accession>A0A5J4UY58</accession>
<keyword evidence="6" id="KW-0808">Transferase</keyword>
<feature type="compositionally biased region" description="Low complexity" evidence="4">
    <location>
        <begin position="564"/>
        <end position="596"/>
    </location>
</feature>
<keyword evidence="3" id="KW-0175">Coiled coil</keyword>
<gene>
    <name evidence="6" type="ORF">EZS28_028817</name>
</gene>
<proteinExistence type="predicted"/>
<evidence type="ECO:0000256" key="3">
    <source>
        <dbReference type="SAM" id="Coils"/>
    </source>
</evidence>
<feature type="compositionally biased region" description="Polar residues" evidence="4">
    <location>
        <begin position="378"/>
        <end position="391"/>
    </location>
</feature>
<evidence type="ECO:0000259" key="5">
    <source>
        <dbReference type="PROSITE" id="PS50011"/>
    </source>
</evidence>
<feature type="compositionally biased region" description="Polar residues" evidence="4">
    <location>
        <begin position="334"/>
        <end position="350"/>
    </location>
</feature>
<evidence type="ECO:0000256" key="4">
    <source>
        <dbReference type="SAM" id="MobiDB-lite"/>
    </source>
</evidence>
<dbReference type="GO" id="GO:0005524">
    <property type="term" value="F:ATP binding"/>
    <property type="evidence" value="ECO:0007669"/>
    <property type="project" value="UniProtKB-KW"/>
</dbReference>
<evidence type="ECO:0000313" key="7">
    <source>
        <dbReference type="Proteomes" id="UP000324800"/>
    </source>
</evidence>
<dbReference type="EMBL" id="SNRW01011077">
    <property type="protein sequence ID" value="KAA6375656.1"/>
    <property type="molecule type" value="Genomic_DNA"/>
</dbReference>
<evidence type="ECO:0000256" key="1">
    <source>
        <dbReference type="ARBA" id="ARBA00022741"/>
    </source>
</evidence>
<dbReference type="SMART" id="SM00220">
    <property type="entry name" value="S_TKc"/>
    <property type="match status" value="1"/>
</dbReference>
<dbReference type="GO" id="GO:0005737">
    <property type="term" value="C:cytoplasm"/>
    <property type="evidence" value="ECO:0007669"/>
    <property type="project" value="TreeGrafter"/>
</dbReference>
<sequence>MKKLNHPCIVHLYEVIDDPNSEKLYLIMEYLPGGPCLKKGSPALSEEQSRVYMRDIIMGLEYCHDNGIIHHDLKPDNILIGSDSKLRICDFGVSIIYGVDDHSTLIRGTPPFLAPEVVTKTSQSPPYAAKPVDIWAAGITLYMFLFEKPPFRGKTIPETFKAIATQTLKVPYRLSNELTHFLFRILDKNPTTRLTINHTKAHPWLTQYGHDPFPDKYSLIEVSDNDLNRAITRILPLRMVIDLKVLIHKHQRRKLSLSNISQSSTNNYDSTPQRSPMSSFAVTSLGNDNNNDIFSPSSPLGFNPNINNQLSLQDHLPQHQHQQAQQANKPNNQRSLSRPGSIRQEGSSQLPDDAQAYNDEDYLNALPSARSTFDMRSRANSRATNGVQNLISPEPTDRDRDLDNIRNILKSNKAISDRQLIKDRRHSVDFQAGFGIENNQDADYSNVQNIGMVQSNENSPKQRHGFKPDRQFLEFIDQLQQNNGEPRNPIMSRLLGQNSVNSQLQSVQQNSKPLTQPNTVPLANAKQMAMMGMVPIAQTAPLGVSNSSESNSSVLGQRKKAPGSSLAQTTSQQQQQSIQQSVSQHSTSQSSQSSEQDPFQTSPIESFQQSPQNDSQLSPSQLNLNQSPFGGEITKIESLGDAEKDNNSENEDLGFELGKDEEKRLQSIQNQGISQKSTRLAQARQRRYSICMGDLKLSQSQAQLVLYKKPAKEEEARLAVEAAFNALKELQEKNAQEQMDNQQQY</sequence>
<evidence type="ECO:0000313" key="6">
    <source>
        <dbReference type="EMBL" id="KAA6375656.1"/>
    </source>
</evidence>
<reference evidence="6 7" key="1">
    <citation type="submission" date="2019-03" db="EMBL/GenBank/DDBJ databases">
        <title>Single cell metagenomics reveals metabolic interactions within the superorganism composed of flagellate Streblomastix strix and complex community of Bacteroidetes bacteria on its surface.</title>
        <authorList>
            <person name="Treitli S.C."/>
            <person name="Kolisko M."/>
            <person name="Husnik F."/>
            <person name="Keeling P."/>
            <person name="Hampl V."/>
        </authorList>
    </citation>
    <scope>NUCLEOTIDE SEQUENCE [LARGE SCALE GENOMIC DNA]</scope>
    <source>
        <strain evidence="6">ST1C</strain>
    </source>
</reference>
<dbReference type="AlphaFoldDB" id="A0A5J4UY58"/>
<dbReference type="PROSITE" id="PS00108">
    <property type="entry name" value="PROTEIN_KINASE_ST"/>
    <property type="match status" value="1"/>
</dbReference>
<dbReference type="PANTHER" id="PTHR24346:SF77">
    <property type="entry name" value="SERINE THREONINE PROTEIN KINASE"/>
    <property type="match status" value="1"/>
</dbReference>
<dbReference type="CDD" id="cd14008">
    <property type="entry name" value="STKc_LKB1_CaMKK"/>
    <property type="match status" value="1"/>
</dbReference>
<evidence type="ECO:0000256" key="2">
    <source>
        <dbReference type="ARBA" id="ARBA00022840"/>
    </source>
</evidence>
<dbReference type="GO" id="GO:0004674">
    <property type="term" value="F:protein serine/threonine kinase activity"/>
    <property type="evidence" value="ECO:0007669"/>
    <property type="project" value="TreeGrafter"/>
</dbReference>
<dbReference type="Proteomes" id="UP000324800">
    <property type="component" value="Unassembled WGS sequence"/>
</dbReference>
<dbReference type="InterPro" id="IPR000719">
    <property type="entry name" value="Prot_kinase_dom"/>
</dbReference>
<name>A0A5J4UY58_9EUKA</name>
<dbReference type="InterPro" id="IPR008271">
    <property type="entry name" value="Ser/Thr_kinase_AS"/>
</dbReference>
<keyword evidence="6" id="KW-0418">Kinase</keyword>
<dbReference type="OrthoDB" id="68483at2759"/>
<feature type="coiled-coil region" evidence="3">
    <location>
        <begin position="713"/>
        <end position="740"/>
    </location>
</feature>
<feature type="region of interest" description="Disordered" evidence="4">
    <location>
        <begin position="543"/>
        <end position="631"/>
    </location>
</feature>
<dbReference type="PANTHER" id="PTHR24346">
    <property type="entry name" value="MAP/MICROTUBULE AFFINITY-REGULATING KINASE"/>
    <property type="match status" value="1"/>
</dbReference>
<protein>
    <submittedName>
        <fullName evidence="6">Putative calcium/calmodulin-dependent protein kinase kinase 2</fullName>
    </submittedName>
</protein>
<keyword evidence="1" id="KW-0547">Nucleotide-binding</keyword>
<dbReference type="SUPFAM" id="SSF56112">
    <property type="entry name" value="Protein kinase-like (PK-like)"/>
    <property type="match status" value="1"/>
</dbReference>